<dbReference type="Proteomes" id="UP000198854">
    <property type="component" value="Unassembled WGS sequence"/>
</dbReference>
<dbReference type="GO" id="GO:0009279">
    <property type="term" value="C:cell outer membrane"/>
    <property type="evidence" value="ECO:0007669"/>
    <property type="project" value="UniProtKB-SubCell"/>
</dbReference>
<dbReference type="RefSeq" id="WP_093269006.1">
    <property type="nucleotide sequence ID" value="NZ_FNDD01000002.1"/>
</dbReference>
<dbReference type="InterPro" id="IPR033900">
    <property type="entry name" value="Gram_neg_porin_domain"/>
</dbReference>
<dbReference type="InterPro" id="IPR023614">
    <property type="entry name" value="Porin_dom_sf"/>
</dbReference>
<dbReference type="AlphaFoldDB" id="A0A1G7WPK5"/>
<dbReference type="InterPro" id="IPR050298">
    <property type="entry name" value="Gram-neg_bact_OMP"/>
</dbReference>
<dbReference type="STRING" id="861298.SAMN04488136_10291"/>
<evidence type="ECO:0000256" key="3">
    <source>
        <dbReference type="ARBA" id="ARBA00023136"/>
    </source>
</evidence>
<evidence type="ECO:0000256" key="2">
    <source>
        <dbReference type="ARBA" id="ARBA00022729"/>
    </source>
</evidence>
<gene>
    <name evidence="6" type="ORF">SAMN04488136_10291</name>
</gene>
<dbReference type="PANTHER" id="PTHR34501:SF2">
    <property type="entry name" value="OUTER MEMBRANE PORIN F-RELATED"/>
    <property type="match status" value="1"/>
</dbReference>
<evidence type="ECO:0000256" key="4">
    <source>
        <dbReference type="SAM" id="SignalP"/>
    </source>
</evidence>
<evidence type="ECO:0000256" key="1">
    <source>
        <dbReference type="ARBA" id="ARBA00004571"/>
    </source>
</evidence>
<organism evidence="6 7">
    <name type="scientific">Vibrio xiamenensis</name>
    <dbReference type="NCBI Taxonomy" id="861298"/>
    <lineage>
        <taxon>Bacteria</taxon>
        <taxon>Pseudomonadati</taxon>
        <taxon>Pseudomonadota</taxon>
        <taxon>Gammaproteobacteria</taxon>
        <taxon>Vibrionales</taxon>
        <taxon>Vibrionaceae</taxon>
        <taxon>Vibrio</taxon>
    </lineage>
</organism>
<feature type="signal peptide" evidence="4">
    <location>
        <begin position="1"/>
        <end position="20"/>
    </location>
</feature>
<feature type="domain" description="Porin" evidence="5">
    <location>
        <begin position="9"/>
        <end position="303"/>
    </location>
</feature>
<evidence type="ECO:0000259" key="5">
    <source>
        <dbReference type="Pfam" id="PF13609"/>
    </source>
</evidence>
<evidence type="ECO:0000313" key="7">
    <source>
        <dbReference type="Proteomes" id="UP000198854"/>
    </source>
</evidence>
<dbReference type="GO" id="GO:0015288">
    <property type="term" value="F:porin activity"/>
    <property type="evidence" value="ECO:0007669"/>
    <property type="project" value="InterPro"/>
</dbReference>
<reference evidence="6 7" key="1">
    <citation type="submission" date="2016-10" db="EMBL/GenBank/DDBJ databases">
        <authorList>
            <person name="de Groot N.N."/>
        </authorList>
    </citation>
    <scope>NUCLEOTIDE SEQUENCE [LARGE SCALE GENOMIC DNA]</scope>
    <source>
        <strain evidence="6 7">CGMCC 1.10228</strain>
    </source>
</reference>
<dbReference type="OrthoDB" id="5904191at2"/>
<dbReference type="Gene3D" id="2.40.160.10">
    <property type="entry name" value="Porin"/>
    <property type="match status" value="1"/>
</dbReference>
<evidence type="ECO:0000313" key="6">
    <source>
        <dbReference type="EMBL" id="SDG73852.1"/>
    </source>
</evidence>
<keyword evidence="7" id="KW-1185">Reference proteome</keyword>
<protein>
    <submittedName>
        <fullName evidence="6">Outer membrane protein OmpT</fullName>
    </submittedName>
</protein>
<dbReference type="SUPFAM" id="SSF56935">
    <property type="entry name" value="Porins"/>
    <property type="match status" value="1"/>
</dbReference>
<proteinExistence type="predicted"/>
<accession>A0A1G7WPK5</accession>
<keyword evidence="2 4" id="KW-0732">Signal</keyword>
<keyword evidence="3" id="KW-0472">Membrane</keyword>
<feature type="chain" id="PRO_5011591779" evidence="4">
    <location>
        <begin position="21"/>
        <end position="320"/>
    </location>
</feature>
<dbReference type="PANTHER" id="PTHR34501">
    <property type="entry name" value="PROTEIN YDDL-RELATED"/>
    <property type="match status" value="1"/>
</dbReference>
<dbReference type="Pfam" id="PF13609">
    <property type="entry name" value="Porin_4"/>
    <property type="match status" value="1"/>
</dbReference>
<sequence>MKKTLLAIVVAATAATSVNAAEILKTDTASVDFWGQIREELRQKKEDADVTLKSGSSRAGVDARYAASDAYDVFGSIEFNIGDTDSDNFMRKHYVGIDAHEYGKVSVGLNSILSDDVWGAENSKFGGASVLPESGGNYVGWLQQGMIKYEVESDSAWFKLAYSADNSSADYAGGDIGADLSTTEAFAGTSFGAISVYGGGGIYNIDGGDDIKHGMITVAYDADNWNIGTTYWHSKNDALDLSSDSIVVAGSAKVADKTSVYGGYEFIKDFSTEGNDYNNVYAGVEYKLASWARTYAEYATHTQTESTDDSYWGVGVRVYW</sequence>
<name>A0A1G7WPK5_9VIBR</name>
<comment type="subcellular location">
    <subcellularLocation>
        <location evidence="1">Cell outer membrane</location>
        <topology evidence="1">Multi-pass membrane protein</topology>
    </subcellularLocation>
</comment>
<dbReference type="EMBL" id="FNDD01000002">
    <property type="protein sequence ID" value="SDG73852.1"/>
    <property type="molecule type" value="Genomic_DNA"/>
</dbReference>